<dbReference type="AlphaFoldDB" id="L1KX41"/>
<accession>L1KX41</accession>
<sequence>MRNPKERPGPISAGSTRTTGTSRSFSAAMTLSAVKSSSAVTTRTVEAIGQSDS</sequence>
<evidence type="ECO:0000313" key="2">
    <source>
        <dbReference type="EMBL" id="EKX65177.1"/>
    </source>
</evidence>
<comment type="caution">
    <text evidence="2">The sequence shown here is derived from an EMBL/GenBank/DDBJ whole genome shotgun (WGS) entry which is preliminary data.</text>
</comment>
<dbReference type="EMBL" id="AEJC01000304">
    <property type="protein sequence ID" value="EKX65177.1"/>
    <property type="molecule type" value="Genomic_DNA"/>
</dbReference>
<evidence type="ECO:0000313" key="3">
    <source>
        <dbReference type="Proteomes" id="UP000010411"/>
    </source>
</evidence>
<feature type="region of interest" description="Disordered" evidence="1">
    <location>
        <begin position="1"/>
        <end position="53"/>
    </location>
</feature>
<dbReference type="PATRIC" id="fig|698759.3.peg.4195"/>
<feature type="compositionally biased region" description="Polar residues" evidence="1">
    <location>
        <begin position="33"/>
        <end position="53"/>
    </location>
</feature>
<evidence type="ECO:0000256" key="1">
    <source>
        <dbReference type="SAM" id="MobiDB-lite"/>
    </source>
</evidence>
<proteinExistence type="predicted"/>
<feature type="compositionally biased region" description="Low complexity" evidence="1">
    <location>
        <begin position="12"/>
        <end position="28"/>
    </location>
</feature>
<protein>
    <submittedName>
        <fullName evidence="2">Uncharacterized protein</fullName>
    </submittedName>
</protein>
<keyword evidence="3" id="KW-1185">Reference proteome</keyword>
<gene>
    <name evidence="2" type="ORF">STRIP9103_04795</name>
</gene>
<dbReference type="Proteomes" id="UP000010411">
    <property type="component" value="Unassembled WGS sequence"/>
</dbReference>
<name>L1KX41_9ACTN</name>
<organism evidence="2 3">
    <name type="scientific">Streptomyces ipomoeae 91-03</name>
    <dbReference type="NCBI Taxonomy" id="698759"/>
    <lineage>
        <taxon>Bacteria</taxon>
        <taxon>Bacillati</taxon>
        <taxon>Actinomycetota</taxon>
        <taxon>Actinomycetes</taxon>
        <taxon>Kitasatosporales</taxon>
        <taxon>Streptomycetaceae</taxon>
        <taxon>Streptomyces</taxon>
    </lineage>
</organism>
<reference evidence="2 3" key="1">
    <citation type="submission" date="2012-11" db="EMBL/GenBank/DDBJ databases">
        <authorList>
            <person name="Huguet-Tapia J.C."/>
            <person name="Durkin A.S."/>
            <person name="Pettis G.S."/>
            <person name="Badger J.H."/>
        </authorList>
    </citation>
    <scope>NUCLEOTIDE SEQUENCE [LARGE SCALE GENOMIC DNA]</scope>
    <source>
        <strain evidence="2 3">91-03</strain>
    </source>
</reference>